<dbReference type="EMBL" id="KE145371">
    <property type="protein sequence ID" value="EPE26073.1"/>
    <property type="molecule type" value="Genomic_DNA"/>
</dbReference>
<dbReference type="AlphaFoldDB" id="S3DHL3"/>
<accession>S3DHL3</accession>
<evidence type="ECO:0000313" key="2">
    <source>
        <dbReference type="Proteomes" id="UP000016922"/>
    </source>
</evidence>
<keyword evidence="2" id="KW-1185">Reference proteome</keyword>
<dbReference type="InterPro" id="IPR032675">
    <property type="entry name" value="LRR_dom_sf"/>
</dbReference>
<dbReference type="Gene3D" id="3.80.10.10">
    <property type="entry name" value="Ribonuclease Inhibitor"/>
    <property type="match status" value="1"/>
</dbReference>
<sequence>MRFPFPGEEELDLLEQVWKIPSTRHLDRPATSDRFTDIMTALSANLEVVKLKSLSHDRLPFQFFTQQQETLDRFFPVANNLTTLSLGIDSHDSDRIHYVKGIQNISNVLGSATQLQRLSLIFYGRRKFDISPLFRHILDAEINLDKLEYLNLQSIITTEIELGNFITGLPTLQHLQLGGPGLRAPHQPANGGVHLTQGSFDGLFNRLDQEMQLDCSLVQGDLVGLESGERWVLDDVEMQTNLKEYVID</sequence>
<proteinExistence type="predicted"/>
<protein>
    <submittedName>
        <fullName evidence="1">Uncharacterized protein</fullName>
    </submittedName>
</protein>
<reference evidence="1 2" key="1">
    <citation type="journal article" date="2013" name="BMC Genomics">
        <title>Genomics-driven discovery of the pneumocandin biosynthetic gene cluster in the fungus Glarea lozoyensis.</title>
        <authorList>
            <person name="Chen L."/>
            <person name="Yue Q."/>
            <person name="Zhang X."/>
            <person name="Xiang M."/>
            <person name="Wang C."/>
            <person name="Li S."/>
            <person name="Che Y."/>
            <person name="Ortiz-Lopez F.J."/>
            <person name="Bills G.F."/>
            <person name="Liu X."/>
            <person name="An Z."/>
        </authorList>
    </citation>
    <scope>NUCLEOTIDE SEQUENCE [LARGE SCALE GENOMIC DNA]</scope>
    <source>
        <strain evidence="2">ATCC 20868 / MF5171</strain>
    </source>
</reference>
<dbReference type="HOGENOM" id="CLU_1120264_0_0_1"/>
<name>S3DHL3_GLAL2</name>
<evidence type="ECO:0000313" key="1">
    <source>
        <dbReference type="EMBL" id="EPE26073.1"/>
    </source>
</evidence>
<organism evidence="1 2">
    <name type="scientific">Glarea lozoyensis (strain ATCC 20868 / MF5171)</name>
    <dbReference type="NCBI Taxonomy" id="1116229"/>
    <lineage>
        <taxon>Eukaryota</taxon>
        <taxon>Fungi</taxon>
        <taxon>Dikarya</taxon>
        <taxon>Ascomycota</taxon>
        <taxon>Pezizomycotina</taxon>
        <taxon>Leotiomycetes</taxon>
        <taxon>Helotiales</taxon>
        <taxon>Helotiaceae</taxon>
        <taxon>Glarea</taxon>
    </lineage>
</organism>
<dbReference type="OrthoDB" id="5224238at2759"/>
<dbReference type="GeneID" id="19461043"/>
<dbReference type="Proteomes" id="UP000016922">
    <property type="component" value="Unassembled WGS sequence"/>
</dbReference>
<dbReference type="KEGG" id="glz:GLAREA_01985"/>
<gene>
    <name evidence="1" type="ORF">GLAREA_01985</name>
</gene>
<dbReference type="SUPFAM" id="SSF52047">
    <property type="entry name" value="RNI-like"/>
    <property type="match status" value="1"/>
</dbReference>
<dbReference type="RefSeq" id="XP_008087392.1">
    <property type="nucleotide sequence ID" value="XM_008089201.1"/>
</dbReference>